<protein>
    <recommendedName>
        <fullName evidence="4">Transglutaminase-like domain-containing protein</fullName>
    </recommendedName>
</protein>
<organism evidence="5 6">
    <name type="scientific">Batillaria attramentaria</name>
    <dbReference type="NCBI Taxonomy" id="370345"/>
    <lineage>
        <taxon>Eukaryota</taxon>
        <taxon>Metazoa</taxon>
        <taxon>Spiralia</taxon>
        <taxon>Lophotrochozoa</taxon>
        <taxon>Mollusca</taxon>
        <taxon>Gastropoda</taxon>
        <taxon>Caenogastropoda</taxon>
        <taxon>Sorbeoconcha</taxon>
        <taxon>Cerithioidea</taxon>
        <taxon>Batillariidae</taxon>
        <taxon>Batillaria</taxon>
    </lineage>
</organism>
<dbReference type="SUPFAM" id="SSF81296">
    <property type="entry name" value="E set domains"/>
    <property type="match status" value="1"/>
</dbReference>
<dbReference type="Pfam" id="PF01841">
    <property type="entry name" value="Transglut_core"/>
    <property type="match status" value="1"/>
</dbReference>
<feature type="domain" description="Transglutaminase-like" evidence="4">
    <location>
        <begin position="487"/>
        <end position="580"/>
    </location>
</feature>
<dbReference type="InterPro" id="IPR013783">
    <property type="entry name" value="Ig-like_fold"/>
</dbReference>
<feature type="coiled-coil region" evidence="2">
    <location>
        <begin position="191"/>
        <end position="218"/>
    </location>
</feature>
<dbReference type="SMART" id="SM00460">
    <property type="entry name" value="TGc"/>
    <property type="match status" value="1"/>
</dbReference>
<sequence>MRFSLTNSSISKKRKSKSQGSHHYFGCGGAIEDMVENPVDILGLGNSKNKESLGGFVKFTTASHEISSQQGHSKDMLKQRSDIKLLCALGCRRGPLTSGCRVQVWLCVPCMVRSRHRRDNTAMYVRMYGRPRTTQPRDRLRERDENARRRRYAAPTGHRTMRFYGPSRCERSSEIDRRFLHNFHPHYAQACDEDEKQRQQWEDQNRVSQDDAEKLETLTVNDLDLSIKGNAFMHNTLRYHCVQTKDNTPVFRRGQEFDMTLTFDRPYDKEKDDLHLIFEADEGCPAKNLQVEFTLDEDKKDDFDKDDDWGARIISRDGNALKIAVFIPGSCVVGEWELKVKTTLVGSMEDFVMIYPKPIAILFNPWSTADTVYMEDQNLLHEYILNEAGTVFTGTSDSIGSRSWTYGQFEDGILTICFHLLKKAFGFKMTPAMADPVEVSRALTRSVNSSDDDGLLAGNWSGDYSGGTSPMTWKTSTAILREYAKTGKPVKFGQCWVFSHVLTAVCRALGLPCRSVTNFDSAHDTDNTCTIDHYFDDEGNRLTSMGHDSVWNFHVWNEVWILRPDLPPGYDGWHCIDATPQEQSVFQCGPCPVTAVKKGEIHIGYDTAFVFSEVNAEVVHWVVEDGDIKNSSSVDRDVGCKLSTKVPDGKPTPNDKHLNYYTWDDSAVRLDVTDHYKFPEGTAEEREAVKRAVRFTRQGRRLFNKTAELKVNFVKGEQTMVGQDFVSKVKVKNVSKENKRVVMTMAARESRYWDSPMTDGNMAKQKFDEITLTPDQEEEFQLKIPAEVYLKQCDDSLCFFTYACARDMGRNMPYSTQKPCRLRRPDLTVKGPEKALSGEMVSVDVSFTNPLPETPLTGCTFEMVGSFDVSEDDTRFDSFLFMNVMHH</sequence>
<dbReference type="InterPro" id="IPR050779">
    <property type="entry name" value="Transglutaminase"/>
</dbReference>
<dbReference type="EMBL" id="JACVVK020000056">
    <property type="protein sequence ID" value="KAK7497705.1"/>
    <property type="molecule type" value="Genomic_DNA"/>
</dbReference>
<dbReference type="PANTHER" id="PTHR11590:SF40">
    <property type="entry name" value="HEMOCYTE PROTEIN-GLUTAMINE GAMMA-GLUTAMYLTRANSFERASE-LIKE PROTEIN"/>
    <property type="match status" value="1"/>
</dbReference>
<dbReference type="FunFam" id="3.90.260.10:FF:000002">
    <property type="entry name" value="Erythrocyte membrane protein band 4.2"/>
    <property type="match status" value="1"/>
</dbReference>
<dbReference type="InterPro" id="IPR036985">
    <property type="entry name" value="Transglutaminase-like_sf"/>
</dbReference>
<evidence type="ECO:0000256" key="1">
    <source>
        <dbReference type="ARBA" id="ARBA00005968"/>
    </source>
</evidence>
<keyword evidence="2" id="KW-0175">Coiled coil</keyword>
<dbReference type="Proteomes" id="UP001519460">
    <property type="component" value="Unassembled WGS sequence"/>
</dbReference>
<dbReference type="Gene3D" id="2.60.40.10">
    <property type="entry name" value="Immunoglobulins"/>
    <property type="match status" value="3"/>
</dbReference>
<dbReference type="InterPro" id="IPR001102">
    <property type="entry name" value="Transglutaminase_N"/>
</dbReference>
<dbReference type="AlphaFoldDB" id="A0ABD0LE43"/>
<name>A0ABD0LE43_9CAEN</name>
<evidence type="ECO:0000313" key="5">
    <source>
        <dbReference type="EMBL" id="KAK7497705.1"/>
    </source>
</evidence>
<keyword evidence="6" id="KW-1185">Reference proteome</keyword>
<evidence type="ECO:0000259" key="4">
    <source>
        <dbReference type="SMART" id="SM00460"/>
    </source>
</evidence>
<dbReference type="Pfam" id="PF00868">
    <property type="entry name" value="Transglut_N"/>
    <property type="match status" value="1"/>
</dbReference>
<comment type="caution">
    <text evidence="5">The sequence shown here is derived from an EMBL/GenBank/DDBJ whole genome shotgun (WGS) entry which is preliminary data.</text>
</comment>
<dbReference type="InterPro" id="IPR014756">
    <property type="entry name" value="Ig_E-set"/>
</dbReference>
<feature type="region of interest" description="Disordered" evidence="3">
    <location>
        <begin position="1"/>
        <end position="21"/>
    </location>
</feature>
<evidence type="ECO:0000256" key="3">
    <source>
        <dbReference type="SAM" id="MobiDB-lite"/>
    </source>
</evidence>
<dbReference type="PANTHER" id="PTHR11590">
    <property type="entry name" value="PROTEIN-GLUTAMINE GAMMA-GLUTAMYLTRANSFERASE"/>
    <property type="match status" value="1"/>
</dbReference>
<dbReference type="InterPro" id="IPR002931">
    <property type="entry name" value="Transglutaminase-like"/>
</dbReference>
<evidence type="ECO:0000256" key="2">
    <source>
        <dbReference type="SAM" id="Coils"/>
    </source>
</evidence>
<feature type="non-terminal residue" evidence="5">
    <location>
        <position position="887"/>
    </location>
</feature>
<dbReference type="SUPFAM" id="SSF54001">
    <property type="entry name" value="Cysteine proteinases"/>
    <property type="match status" value="1"/>
</dbReference>
<dbReference type="SUPFAM" id="SSF49309">
    <property type="entry name" value="Transglutaminase, two C-terminal domains"/>
    <property type="match status" value="2"/>
</dbReference>
<comment type="similarity">
    <text evidence="1">Belongs to the transglutaminase superfamily. Transglutaminase family.</text>
</comment>
<dbReference type="Gene3D" id="3.90.260.10">
    <property type="entry name" value="Transglutaminase-like"/>
    <property type="match status" value="1"/>
</dbReference>
<dbReference type="InterPro" id="IPR036238">
    <property type="entry name" value="Transglutaminase_C_sf"/>
</dbReference>
<gene>
    <name evidence="5" type="ORF">BaRGS_00011100</name>
</gene>
<evidence type="ECO:0000313" key="6">
    <source>
        <dbReference type="Proteomes" id="UP001519460"/>
    </source>
</evidence>
<accession>A0ABD0LE43</accession>
<reference evidence="5 6" key="1">
    <citation type="journal article" date="2023" name="Sci. Data">
        <title>Genome assembly of the Korean intertidal mud-creeper Batillaria attramentaria.</title>
        <authorList>
            <person name="Patra A.K."/>
            <person name="Ho P.T."/>
            <person name="Jun S."/>
            <person name="Lee S.J."/>
            <person name="Kim Y."/>
            <person name="Won Y.J."/>
        </authorList>
    </citation>
    <scope>NUCLEOTIDE SEQUENCE [LARGE SCALE GENOMIC DNA]</scope>
    <source>
        <strain evidence="5">Wonlab-2016</strain>
    </source>
</reference>
<dbReference type="InterPro" id="IPR038765">
    <property type="entry name" value="Papain-like_cys_pep_sf"/>
</dbReference>
<proteinExistence type="inferred from homology"/>